<dbReference type="InterPro" id="IPR036412">
    <property type="entry name" value="HAD-like_sf"/>
</dbReference>
<dbReference type="PANTHER" id="PTHR46470">
    <property type="entry name" value="N-ACYLNEURAMINATE-9-PHOSPHATASE"/>
    <property type="match status" value="1"/>
</dbReference>
<accession>A0A6S6WVE4</accession>
<evidence type="ECO:0000313" key="4">
    <source>
        <dbReference type="EMBL" id="CAB0151520.1"/>
    </source>
</evidence>
<dbReference type="InterPro" id="IPR023214">
    <property type="entry name" value="HAD_sf"/>
</dbReference>
<keyword evidence="5" id="KW-1185">Reference proteome</keyword>
<evidence type="ECO:0000313" key="5">
    <source>
        <dbReference type="Proteomes" id="UP000481517"/>
    </source>
</evidence>
<name>A0A6S6WVE4_9GAMM</name>
<reference evidence="4 5" key="1">
    <citation type="submission" date="2020-02" db="EMBL/GenBank/DDBJ databases">
        <authorList>
            <person name="Rodrigo-Torres L."/>
            <person name="Arahal R. D."/>
            <person name="Lucena T."/>
        </authorList>
    </citation>
    <scope>NUCLEOTIDE SEQUENCE [LARGE SCALE GENOMIC DNA]</scope>
    <source>
        <strain evidence="4 5">CECT 9734</strain>
    </source>
</reference>
<evidence type="ECO:0000256" key="2">
    <source>
        <dbReference type="ARBA" id="ARBA00022801"/>
    </source>
</evidence>
<dbReference type="NCBIfam" id="TIGR01549">
    <property type="entry name" value="HAD-SF-IA-v1"/>
    <property type="match status" value="1"/>
</dbReference>
<proteinExistence type="predicted"/>
<dbReference type="EC" id="3.1.3.-" evidence="4"/>
<dbReference type="InterPro" id="IPR051400">
    <property type="entry name" value="HAD-like_hydrolase"/>
</dbReference>
<dbReference type="Proteomes" id="UP000481517">
    <property type="component" value="Unassembled WGS sequence"/>
</dbReference>
<dbReference type="SUPFAM" id="SSF56784">
    <property type="entry name" value="HAD-like"/>
    <property type="match status" value="1"/>
</dbReference>
<dbReference type="InterPro" id="IPR006439">
    <property type="entry name" value="HAD-SF_hydro_IA"/>
</dbReference>
<keyword evidence="3" id="KW-0460">Magnesium</keyword>
<comment type="cofactor">
    <cofactor evidence="1">
        <name>Mg(2+)</name>
        <dbReference type="ChEBI" id="CHEBI:18420"/>
    </cofactor>
</comment>
<evidence type="ECO:0000256" key="3">
    <source>
        <dbReference type="ARBA" id="ARBA00022842"/>
    </source>
</evidence>
<protein>
    <submittedName>
        <fullName evidence="4">5-amino-6-(5-phospho-D-ribitylamino)uracil phosphatase YigB</fullName>
        <ecNumber evidence="4">3.1.3.-</ecNumber>
    </submittedName>
</protein>
<dbReference type="EMBL" id="CADCXY010000004">
    <property type="protein sequence ID" value="CAB0151520.1"/>
    <property type="molecule type" value="Genomic_DNA"/>
</dbReference>
<dbReference type="GO" id="GO:0016787">
    <property type="term" value="F:hydrolase activity"/>
    <property type="evidence" value="ECO:0007669"/>
    <property type="project" value="UniProtKB-KW"/>
</dbReference>
<dbReference type="PANTHER" id="PTHR46470:SF4">
    <property type="entry name" value="5-AMINO-6-(5-PHOSPHO-D-RIBITYLAMINO)URACIL PHOSPHATASE YIGB"/>
    <property type="match status" value="1"/>
</dbReference>
<keyword evidence="2 4" id="KW-0378">Hydrolase</keyword>
<dbReference type="Gene3D" id="3.40.50.1000">
    <property type="entry name" value="HAD superfamily/HAD-like"/>
    <property type="match status" value="1"/>
</dbReference>
<organism evidence="4 5">
    <name type="scientific">Pseudidiomarina piscicola</name>
    <dbReference type="NCBI Taxonomy" id="2614830"/>
    <lineage>
        <taxon>Bacteria</taxon>
        <taxon>Pseudomonadati</taxon>
        <taxon>Pseudomonadota</taxon>
        <taxon>Gammaproteobacteria</taxon>
        <taxon>Alteromonadales</taxon>
        <taxon>Idiomarinaceae</taxon>
        <taxon>Pseudidiomarina</taxon>
    </lineage>
</organism>
<dbReference type="Pfam" id="PF00702">
    <property type="entry name" value="Hydrolase"/>
    <property type="match status" value="1"/>
</dbReference>
<dbReference type="AlphaFoldDB" id="A0A6S6WVE4"/>
<dbReference type="RefSeq" id="WP_173920894.1">
    <property type="nucleotide sequence ID" value="NZ_CADCXY010000004.1"/>
</dbReference>
<dbReference type="SFLD" id="SFLDS00003">
    <property type="entry name" value="Haloacid_Dehalogenase"/>
    <property type="match status" value="1"/>
</dbReference>
<sequence length="238" mass="26647">MQFYRRLYPVQALSFDLDDTLYDNVPVMLRAEAESYQALCAMFPEAQQWSQQQWAQRRWQLMQTEVSLASDMTALRLATLARGLMALGVSKPQAEQGAEQAFATFLEYRNQVSVPQATHDLLQELGQHFPLVALSNGNVDTQAIGLRDYFAAVVQPGNGLRGKPHSDMFAQVMPQFPKVAPRGWLHIGDSPYADVLGAQRMGWQTVWFSGGIYTADALQVLPTVTLSDVSQLRQLLLK</sequence>
<dbReference type="Gene3D" id="1.20.120.1600">
    <property type="match status" value="1"/>
</dbReference>
<evidence type="ECO:0000256" key="1">
    <source>
        <dbReference type="ARBA" id="ARBA00001946"/>
    </source>
</evidence>
<gene>
    <name evidence="4" type="primary">yigB</name>
    <name evidence="4" type="ORF">PSI9734_01908</name>
</gene>
<dbReference type="SFLD" id="SFLDG01129">
    <property type="entry name" value="C1.5:_HAD__Beta-PGM__Phosphata"/>
    <property type="match status" value="1"/>
</dbReference>
<dbReference type="GO" id="GO:0009231">
    <property type="term" value="P:riboflavin biosynthetic process"/>
    <property type="evidence" value="ECO:0007669"/>
    <property type="project" value="TreeGrafter"/>
</dbReference>